<dbReference type="Pfam" id="PF00561">
    <property type="entry name" value="Abhydrolase_1"/>
    <property type="match status" value="1"/>
</dbReference>
<evidence type="ECO:0000313" key="4">
    <source>
        <dbReference type="Proteomes" id="UP001501257"/>
    </source>
</evidence>
<dbReference type="Proteomes" id="UP001501257">
    <property type="component" value="Unassembled WGS sequence"/>
</dbReference>
<protein>
    <submittedName>
        <fullName evidence="3">Alpha/beta hydrolase</fullName>
    </submittedName>
</protein>
<organism evidence="3 4">
    <name type="scientific">Paeniglutamicibacter antarcticus</name>
    <dbReference type="NCBI Taxonomy" id="494023"/>
    <lineage>
        <taxon>Bacteria</taxon>
        <taxon>Bacillati</taxon>
        <taxon>Actinomycetota</taxon>
        <taxon>Actinomycetes</taxon>
        <taxon>Micrococcales</taxon>
        <taxon>Micrococcaceae</taxon>
        <taxon>Paeniglutamicibacter</taxon>
    </lineage>
</organism>
<evidence type="ECO:0000259" key="2">
    <source>
        <dbReference type="Pfam" id="PF00561"/>
    </source>
</evidence>
<gene>
    <name evidence="3" type="ORF">GCM10025778_30610</name>
</gene>
<dbReference type="PANTHER" id="PTHR43798">
    <property type="entry name" value="MONOACYLGLYCEROL LIPASE"/>
    <property type="match status" value="1"/>
</dbReference>
<dbReference type="PANTHER" id="PTHR43798:SF33">
    <property type="entry name" value="HYDROLASE, PUTATIVE (AFU_ORTHOLOGUE AFUA_2G14860)-RELATED"/>
    <property type="match status" value="1"/>
</dbReference>
<dbReference type="EMBL" id="BAABLK010000075">
    <property type="protein sequence ID" value="GAA5228523.1"/>
    <property type="molecule type" value="Genomic_DNA"/>
</dbReference>
<name>A0ABP9TRX7_9MICC</name>
<reference evidence="4" key="1">
    <citation type="journal article" date="2019" name="Int. J. Syst. Evol. Microbiol.">
        <title>The Global Catalogue of Microorganisms (GCM) 10K type strain sequencing project: providing services to taxonomists for standard genome sequencing and annotation.</title>
        <authorList>
            <consortium name="The Broad Institute Genomics Platform"/>
            <consortium name="The Broad Institute Genome Sequencing Center for Infectious Disease"/>
            <person name="Wu L."/>
            <person name="Ma J."/>
        </authorList>
    </citation>
    <scope>NUCLEOTIDE SEQUENCE [LARGE SCALE GENOMIC DNA]</scope>
    <source>
        <strain evidence="4">JCM 18952</strain>
    </source>
</reference>
<keyword evidence="4" id="KW-1185">Reference proteome</keyword>
<feature type="compositionally biased region" description="Pro residues" evidence="1">
    <location>
        <begin position="308"/>
        <end position="317"/>
    </location>
</feature>
<feature type="region of interest" description="Disordered" evidence="1">
    <location>
        <begin position="295"/>
        <end position="334"/>
    </location>
</feature>
<comment type="caution">
    <text evidence="3">The sequence shown here is derived from an EMBL/GenBank/DDBJ whole genome shotgun (WGS) entry which is preliminary data.</text>
</comment>
<dbReference type="RefSeq" id="WP_210101483.1">
    <property type="nucleotide sequence ID" value="NZ_BAABLK010000075.1"/>
</dbReference>
<feature type="domain" description="AB hydrolase-1" evidence="2">
    <location>
        <begin position="28"/>
        <end position="155"/>
    </location>
</feature>
<dbReference type="Gene3D" id="3.40.50.1820">
    <property type="entry name" value="alpha/beta hydrolase"/>
    <property type="match status" value="1"/>
</dbReference>
<sequence>MFDGFRNLDIRVNGVQLRGKLGPNPERPPLLLLHGHPESHLMWHRVAPGLTRDFFVVVPDLRGYGDSGRPDPGADNSGYSKREMARDALALMKHLGHDRFAVAGHDRGARVAARLAADAPESITGAMLMDIAPTLDMYEATDRDFATAYWHWFFLIQDAPLPERLIAADPRTYIEAVMGNRHAGLSPFPAEVLEHYIAGFSDVRRASGACRDYRAAATIDLVHDRADRSQGLMIGPELRVLWAKYGVVERLFNPLDLWERVALHVSGRSLDCGHYLPEERPTEVLEEMRRFFGVAQGTEPRGAKEPIDPPTATPYPPGIKESVHGCQPHERDTT</sequence>
<dbReference type="InterPro" id="IPR000073">
    <property type="entry name" value="AB_hydrolase_1"/>
</dbReference>
<keyword evidence="3" id="KW-0378">Hydrolase</keyword>
<proteinExistence type="predicted"/>
<dbReference type="InterPro" id="IPR050266">
    <property type="entry name" value="AB_hydrolase_sf"/>
</dbReference>
<dbReference type="SUPFAM" id="SSF53474">
    <property type="entry name" value="alpha/beta-Hydrolases"/>
    <property type="match status" value="1"/>
</dbReference>
<evidence type="ECO:0000313" key="3">
    <source>
        <dbReference type="EMBL" id="GAA5228523.1"/>
    </source>
</evidence>
<evidence type="ECO:0000256" key="1">
    <source>
        <dbReference type="SAM" id="MobiDB-lite"/>
    </source>
</evidence>
<accession>A0ABP9TRX7</accession>
<dbReference type="GO" id="GO:0016787">
    <property type="term" value="F:hydrolase activity"/>
    <property type="evidence" value="ECO:0007669"/>
    <property type="project" value="UniProtKB-KW"/>
</dbReference>
<feature type="compositionally biased region" description="Basic and acidic residues" evidence="1">
    <location>
        <begin position="321"/>
        <end position="334"/>
    </location>
</feature>
<dbReference type="InterPro" id="IPR029058">
    <property type="entry name" value="AB_hydrolase_fold"/>
</dbReference>